<keyword evidence="3" id="KW-1185">Reference proteome</keyword>
<keyword evidence="1" id="KW-0732">Signal</keyword>
<dbReference type="Proteomes" id="UP000003704">
    <property type="component" value="Unassembled WGS sequence"/>
</dbReference>
<comment type="caution">
    <text evidence="2">The sequence shown here is derived from an EMBL/GenBank/DDBJ whole genome shotgun (WGS) entry which is preliminary data.</text>
</comment>
<evidence type="ECO:0000256" key="1">
    <source>
        <dbReference type="SAM" id="SignalP"/>
    </source>
</evidence>
<dbReference type="OrthoDB" id="8526313at2"/>
<reference evidence="2 3" key="1">
    <citation type="journal article" date="2012" name="J. Bacteriol.">
        <title>Genome Sequence of n-Alkane-Degrading Hydrocarboniphaga effusa Strain AP103T (ATCC BAA-332T).</title>
        <authorList>
            <person name="Chang H.K."/>
            <person name="Zylstra G.J."/>
            <person name="Chae J.C."/>
        </authorList>
    </citation>
    <scope>NUCLEOTIDE SEQUENCE [LARGE SCALE GENOMIC DNA]</scope>
    <source>
        <strain evidence="2 3">AP103</strain>
    </source>
</reference>
<dbReference type="Pfam" id="PF07027">
    <property type="entry name" value="DUF1318"/>
    <property type="match status" value="1"/>
</dbReference>
<feature type="signal peptide" evidence="1">
    <location>
        <begin position="1"/>
        <end position="21"/>
    </location>
</feature>
<dbReference type="PATRIC" id="fig|1172194.4.peg.1777"/>
<evidence type="ECO:0008006" key="4">
    <source>
        <dbReference type="Google" id="ProtNLM"/>
    </source>
</evidence>
<evidence type="ECO:0000313" key="2">
    <source>
        <dbReference type="EMBL" id="EIT71700.1"/>
    </source>
</evidence>
<name>I8TCM2_9GAMM</name>
<sequence length="205" mass="21558">MRQPSTSLVSAAAVVGVAAPAALMSACVTINVYFPAAEAQKAADKIIDDVWGTGATPQPAASGDTSQLESKPLWLVAADFVMPVAAAAEPKLDVSSAEVKRLSGAMEARFPQLEPLLNSGTLGLTNDGYIGVRDAGSVPLADRNAVRSLVANENADRASLYREIAVANGQPQWEAQIRSAFAARWIARAKGGWYYQDASGAWLQK</sequence>
<evidence type="ECO:0000313" key="3">
    <source>
        <dbReference type="Proteomes" id="UP000003704"/>
    </source>
</evidence>
<proteinExistence type="predicted"/>
<organism evidence="2 3">
    <name type="scientific">Hydrocarboniphaga effusa AP103</name>
    <dbReference type="NCBI Taxonomy" id="1172194"/>
    <lineage>
        <taxon>Bacteria</taxon>
        <taxon>Pseudomonadati</taxon>
        <taxon>Pseudomonadota</taxon>
        <taxon>Gammaproteobacteria</taxon>
        <taxon>Nevskiales</taxon>
        <taxon>Nevskiaceae</taxon>
        <taxon>Hydrocarboniphaga</taxon>
    </lineage>
</organism>
<dbReference type="InterPro" id="IPR008309">
    <property type="entry name" value="YdbL"/>
</dbReference>
<dbReference type="PROSITE" id="PS51257">
    <property type="entry name" value="PROKAR_LIPOPROTEIN"/>
    <property type="match status" value="1"/>
</dbReference>
<gene>
    <name evidence="2" type="ORF">WQQ_18370</name>
</gene>
<protein>
    <recommendedName>
        <fullName evidence="4">DUF1318 domain-containing protein</fullName>
    </recommendedName>
</protein>
<dbReference type="AlphaFoldDB" id="I8TCM2"/>
<feature type="chain" id="PRO_5003714267" description="DUF1318 domain-containing protein" evidence="1">
    <location>
        <begin position="22"/>
        <end position="205"/>
    </location>
</feature>
<dbReference type="STRING" id="1172194.WQQ_18370"/>
<accession>I8TCM2</accession>
<dbReference type="RefSeq" id="WP_007184786.1">
    <property type="nucleotide sequence ID" value="NZ_AKGD01000001.1"/>
</dbReference>
<dbReference type="EMBL" id="AKGD01000001">
    <property type="protein sequence ID" value="EIT71700.1"/>
    <property type="molecule type" value="Genomic_DNA"/>
</dbReference>